<gene>
    <name evidence="3" type="ORF">ACFFIA_39975</name>
</gene>
<evidence type="ECO:0000313" key="3">
    <source>
        <dbReference type="EMBL" id="MFC0533798.1"/>
    </source>
</evidence>
<dbReference type="PANTHER" id="PTHR46553:SF3">
    <property type="entry name" value="ADENINE NUCLEOTIDE ALPHA HYDROLASES-LIKE SUPERFAMILY PROTEIN"/>
    <property type="match status" value="1"/>
</dbReference>
<comment type="caution">
    <text evidence="3">The sequence shown here is derived from an EMBL/GenBank/DDBJ whole genome shotgun (WGS) entry which is preliminary data.</text>
</comment>
<dbReference type="PANTHER" id="PTHR46553">
    <property type="entry name" value="ADENINE NUCLEOTIDE ALPHA HYDROLASES-LIKE SUPERFAMILY PROTEIN"/>
    <property type="match status" value="1"/>
</dbReference>
<dbReference type="SUPFAM" id="SSF52402">
    <property type="entry name" value="Adenine nucleotide alpha hydrolases-like"/>
    <property type="match status" value="1"/>
</dbReference>
<reference evidence="3 4" key="1">
    <citation type="submission" date="2024-09" db="EMBL/GenBank/DDBJ databases">
        <authorList>
            <person name="Sun Q."/>
            <person name="Mori K."/>
        </authorList>
    </citation>
    <scope>NUCLEOTIDE SEQUENCE [LARGE SCALE GENOMIC DNA]</scope>
    <source>
        <strain evidence="3 4">TBRC 3947</strain>
    </source>
</reference>
<feature type="domain" description="UspA" evidence="2">
    <location>
        <begin position="19"/>
        <end position="151"/>
    </location>
</feature>
<dbReference type="InterPro" id="IPR014729">
    <property type="entry name" value="Rossmann-like_a/b/a_fold"/>
</dbReference>
<proteinExistence type="inferred from homology"/>
<dbReference type="InterPro" id="IPR006015">
    <property type="entry name" value="Universal_stress_UspA"/>
</dbReference>
<evidence type="ECO:0000259" key="2">
    <source>
        <dbReference type="Pfam" id="PF00582"/>
    </source>
</evidence>
<protein>
    <submittedName>
        <fullName evidence="3">Universal stress protein</fullName>
    </submittedName>
</protein>
<organism evidence="3 4">
    <name type="scientific">Phytohabitans kaempferiae</name>
    <dbReference type="NCBI Taxonomy" id="1620943"/>
    <lineage>
        <taxon>Bacteria</taxon>
        <taxon>Bacillati</taxon>
        <taxon>Actinomycetota</taxon>
        <taxon>Actinomycetes</taxon>
        <taxon>Micromonosporales</taxon>
        <taxon>Micromonosporaceae</taxon>
    </lineage>
</organism>
<accession>A0ABV6MGE2</accession>
<dbReference type="InterPro" id="IPR006016">
    <property type="entry name" value="UspA"/>
</dbReference>
<dbReference type="RefSeq" id="WP_377261869.1">
    <property type="nucleotide sequence ID" value="NZ_JBHLUH010000091.1"/>
</dbReference>
<dbReference type="Proteomes" id="UP001589867">
    <property type="component" value="Unassembled WGS sequence"/>
</dbReference>
<sequence>MSTEVLIVVSTRGDSAGEIVVGVDGSVQSRAALQWAARQARLTGAAVHAITVLEHQAAYERGPTLPYEESAATAREVLTETVRDAVGPGPDVEIRESVRPGHPAQILVDASRDARALVVGSHGVGGFVGALLGSVSQHCAHHAHCPLVIIPGDRSVATRPATRSAAAPRP</sequence>
<keyword evidence="4" id="KW-1185">Reference proteome</keyword>
<dbReference type="Gene3D" id="3.40.50.620">
    <property type="entry name" value="HUPs"/>
    <property type="match status" value="1"/>
</dbReference>
<dbReference type="PRINTS" id="PR01438">
    <property type="entry name" value="UNVRSLSTRESS"/>
</dbReference>
<dbReference type="Pfam" id="PF00582">
    <property type="entry name" value="Usp"/>
    <property type="match status" value="1"/>
</dbReference>
<evidence type="ECO:0000313" key="4">
    <source>
        <dbReference type="Proteomes" id="UP001589867"/>
    </source>
</evidence>
<dbReference type="CDD" id="cd00293">
    <property type="entry name" value="USP-like"/>
    <property type="match status" value="1"/>
</dbReference>
<name>A0ABV6MGE2_9ACTN</name>
<evidence type="ECO:0000256" key="1">
    <source>
        <dbReference type="ARBA" id="ARBA00008791"/>
    </source>
</evidence>
<comment type="similarity">
    <text evidence="1">Belongs to the universal stress protein A family.</text>
</comment>
<dbReference type="EMBL" id="JBHLUH010000091">
    <property type="protein sequence ID" value="MFC0533798.1"/>
    <property type="molecule type" value="Genomic_DNA"/>
</dbReference>